<evidence type="ECO:0000256" key="5">
    <source>
        <dbReference type="ARBA" id="ARBA00023136"/>
    </source>
</evidence>
<dbReference type="SUPFAM" id="SSF56935">
    <property type="entry name" value="Porins"/>
    <property type="match status" value="1"/>
</dbReference>
<dbReference type="NCBIfam" id="TIGR04057">
    <property type="entry name" value="SusC_RagA_signa"/>
    <property type="match status" value="1"/>
</dbReference>
<comment type="caution">
    <text evidence="10">The sequence shown here is derived from an EMBL/GenBank/DDBJ whole genome shotgun (WGS) entry which is preliminary data.</text>
</comment>
<feature type="signal peptide" evidence="8">
    <location>
        <begin position="1"/>
        <end position="20"/>
    </location>
</feature>
<keyword evidence="3 7" id="KW-1134">Transmembrane beta strand</keyword>
<dbReference type="Gene3D" id="2.60.40.1120">
    <property type="entry name" value="Carboxypeptidase-like, regulatory domain"/>
    <property type="match status" value="1"/>
</dbReference>
<evidence type="ECO:0000256" key="8">
    <source>
        <dbReference type="SAM" id="SignalP"/>
    </source>
</evidence>
<evidence type="ECO:0000256" key="2">
    <source>
        <dbReference type="ARBA" id="ARBA00022448"/>
    </source>
</evidence>
<proteinExistence type="inferred from homology"/>
<keyword evidence="5 7" id="KW-0472">Membrane</keyword>
<dbReference type="Gene3D" id="2.40.170.20">
    <property type="entry name" value="TonB-dependent receptor, beta-barrel domain"/>
    <property type="match status" value="1"/>
</dbReference>
<feature type="domain" description="TonB-dependent receptor plug" evidence="9">
    <location>
        <begin position="116"/>
        <end position="221"/>
    </location>
</feature>
<dbReference type="InterPro" id="IPR008969">
    <property type="entry name" value="CarboxyPept-like_regulatory"/>
</dbReference>
<dbReference type="Gene3D" id="2.170.130.10">
    <property type="entry name" value="TonB-dependent receptor, plug domain"/>
    <property type="match status" value="1"/>
</dbReference>
<evidence type="ECO:0000259" key="9">
    <source>
        <dbReference type="Pfam" id="PF07715"/>
    </source>
</evidence>
<dbReference type="Pfam" id="PF13715">
    <property type="entry name" value="CarbopepD_reg_2"/>
    <property type="match status" value="1"/>
</dbReference>
<dbReference type="RefSeq" id="WP_152126770.1">
    <property type="nucleotide sequence ID" value="NZ_WELI01000014.1"/>
</dbReference>
<evidence type="ECO:0000256" key="6">
    <source>
        <dbReference type="ARBA" id="ARBA00023237"/>
    </source>
</evidence>
<comment type="subcellular location">
    <subcellularLocation>
        <location evidence="1 7">Cell outer membrane</location>
        <topology evidence="1 7">Multi-pass membrane protein</topology>
    </subcellularLocation>
</comment>
<keyword evidence="11" id="KW-1185">Reference proteome</keyword>
<keyword evidence="6 7" id="KW-0998">Cell outer membrane</keyword>
<reference evidence="10 11" key="1">
    <citation type="submission" date="2019-10" db="EMBL/GenBank/DDBJ databases">
        <title>Rudanella paleaurantiibacter sp. nov., isolated from sludge.</title>
        <authorList>
            <person name="Xu S.Q."/>
        </authorList>
    </citation>
    <scope>NUCLEOTIDE SEQUENCE [LARGE SCALE GENOMIC DNA]</scope>
    <source>
        <strain evidence="10 11">HX-22-17</strain>
    </source>
</reference>
<evidence type="ECO:0000256" key="1">
    <source>
        <dbReference type="ARBA" id="ARBA00004571"/>
    </source>
</evidence>
<accession>A0A7J5TT37</accession>
<keyword evidence="8" id="KW-0732">Signal</keyword>
<comment type="similarity">
    <text evidence="7">Belongs to the TonB-dependent receptor family.</text>
</comment>
<dbReference type="AlphaFoldDB" id="A0A7J5TT37"/>
<name>A0A7J5TT37_9BACT</name>
<organism evidence="10 11">
    <name type="scientific">Rudanella paleaurantiibacter</name>
    <dbReference type="NCBI Taxonomy" id="2614655"/>
    <lineage>
        <taxon>Bacteria</taxon>
        <taxon>Pseudomonadati</taxon>
        <taxon>Bacteroidota</taxon>
        <taxon>Cytophagia</taxon>
        <taxon>Cytophagales</taxon>
        <taxon>Cytophagaceae</taxon>
        <taxon>Rudanella</taxon>
    </lineage>
</organism>
<protein>
    <submittedName>
        <fullName evidence="10">SusC/RagA family TonB-linked outer membrane protein</fullName>
    </submittedName>
</protein>
<evidence type="ECO:0000256" key="3">
    <source>
        <dbReference type="ARBA" id="ARBA00022452"/>
    </source>
</evidence>
<dbReference type="GO" id="GO:0009279">
    <property type="term" value="C:cell outer membrane"/>
    <property type="evidence" value="ECO:0007669"/>
    <property type="project" value="UniProtKB-SubCell"/>
</dbReference>
<dbReference type="InterPro" id="IPR012910">
    <property type="entry name" value="Plug_dom"/>
</dbReference>
<dbReference type="FunFam" id="2.170.130.10:FF:000003">
    <property type="entry name" value="SusC/RagA family TonB-linked outer membrane protein"/>
    <property type="match status" value="1"/>
</dbReference>
<dbReference type="EMBL" id="WELI01000014">
    <property type="protein sequence ID" value="KAB7726697.1"/>
    <property type="molecule type" value="Genomic_DNA"/>
</dbReference>
<keyword evidence="4 7" id="KW-0812">Transmembrane</keyword>
<dbReference type="InterPro" id="IPR023997">
    <property type="entry name" value="TonB-dep_OMP_SusC/RagA_CS"/>
</dbReference>
<evidence type="ECO:0000256" key="4">
    <source>
        <dbReference type="ARBA" id="ARBA00022692"/>
    </source>
</evidence>
<dbReference type="InterPro" id="IPR023996">
    <property type="entry name" value="TonB-dep_OMP_SusC/RagA"/>
</dbReference>
<keyword evidence="2 7" id="KW-0813">Transport</keyword>
<evidence type="ECO:0000256" key="7">
    <source>
        <dbReference type="PROSITE-ProRule" id="PRU01360"/>
    </source>
</evidence>
<dbReference type="SUPFAM" id="SSF49464">
    <property type="entry name" value="Carboxypeptidase regulatory domain-like"/>
    <property type="match status" value="1"/>
</dbReference>
<dbReference type="PROSITE" id="PS52016">
    <property type="entry name" value="TONB_DEPENDENT_REC_3"/>
    <property type="match status" value="1"/>
</dbReference>
<dbReference type="InterPro" id="IPR037066">
    <property type="entry name" value="Plug_dom_sf"/>
</dbReference>
<dbReference type="InterPro" id="IPR036942">
    <property type="entry name" value="Beta-barrel_TonB_sf"/>
</dbReference>
<gene>
    <name evidence="10" type="ORF">F5984_24025</name>
</gene>
<evidence type="ECO:0000313" key="10">
    <source>
        <dbReference type="EMBL" id="KAB7726697.1"/>
    </source>
</evidence>
<sequence>MKNKLLLIALFLLLGLRVMAQERTITGSVRDAGGNPLVGASVLVKGTTRGATSDLDGLFKLTVPNGAGNALIVSIIGFVTQEVPLTPAQTNVSVVLNEDNKALDEVVVVGYGTQKKINLTGAVGSIDTKQIENRPVTNASQALQGRIPGLLVTQTGGQPGNENIGLRIRGISTLNSNEVLVIVDGIAMSMKNLNPNDIESISVLKDAASAAIYGARASGGVILVTTKKGKSGKTRVTYDGYVGTQSPTRLPTMANAYEHALLFKEGERNDNPNQTNFTFTDADIEKYRTGALPSADKLGFLFRSAPQTGHNVGISGGGENSNYYISLGYLKQDGIMRNTGYERINIRTNNNFTVGKRLDVGIMTQFAPSLQKAPSEASYPNGPTRTINDIIFEAYRRGSVYPIFTSDGQWASVTAFANRLGLASEDGGFARERLNRLTGAVTLNYRILDGLSIGGMYSGKFDQTRRVDYSKRMKFINPVNLKTVDFDYSTNSLLTANQTNYQHNLQLLLNYNRTFGDHNVKLLGGFSREWNQDFAETVGRRDFLTDEIYVVNAGSANTQTWTTGGSASEWAIQSFFGRANYDYKGKYLLEGIVRYDGSSRFAAPVRWGLFPSVSGGWRVSDEPFLKNNRVVNDLKLRASWGQVGNQNVALYQFASSVSTSAYYFNGLPNTTAFYSGNPNPDLTWETKTTANLGIDAGFWSNKLLLTFDIFKDRTRGILLQPPVPDTYGRGRVFQNVGTVDNRGWEIEVKHQNQIKGFRYNVGVQLSNARETVVDVGGLGPRIDGTTITEVGYGVNEWFGWEAAGLFQTTEEVKAASFQNVQTGPGDIRYVEHGGNPTTITADDRVHLGRQTPMFPYGVNVDLSWRGFDFSAFGQGVGYRLTYMSSLGWHAFQDNLASAMTIHLDRWTPETPNGRFPKTRIGGVNKAFSSFHLQNSAYFRLKNIQVGYTLPANLTERLKIARLRVFFSGENLVTFTKMLAFDPEAPNGSGNFYPLSKVTTFGLNLSL</sequence>
<dbReference type="Proteomes" id="UP000488299">
    <property type="component" value="Unassembled WGS sequence"/>
</dbReference>
<dbReference type="InterPro" id="IPR039426">
    <property type="entry name" value="TonB-dep_rcpt-like"/>
</dbReference>
<feature type="chain" id="PRO_5029864264" evidence="8">
    <location>
        <begin position="21"/>
        <end position="1006"/>
    </location>
</feature>
<evidence type="ECO:0000313" key="11">
    <source>
        <dbReference type="Proteomes" id="UP000488299"/>
    </source>
</evidence>
<dbReference type="Pfam" id="PF07715">
    <property type="entry name" value="Plug"/>
    <property type="match status" value="1"/>
</dbReference>
<dbReference type="NCBIfam" id="TIGR04056">
    <property type="entry name" value="OMP_RagA_SusC"/>
    <property type="match status" value="1"/>
</dbReference>